<dbReference type="InterPro" id="IPR011051">
    <property type="entry name" value="RmlC_Cupin_sf"/>
</dbReference>
<gene>
    <name evidence="5" type="ORF">Sradi_2738700</name>
</gene>
<evidence type="ECO:0000256" key="1">
    <source>
        <dbReference type="ARBA" id="ARBA00023597"/>
    </source>
</evidence>
<feature type="compositionally biased region" description="Basic and acidic residues" evidence="2">
    <location>
        <begin position="141"/>
        <end position="162"/>
    </location>
</feature>
<proteinExistence type="inferred from homology"/>
<dbReference type="AlphaFoldDB" id="A0AAW2S841"/>
<reference evidence="5" key="1">
    <citation type="submission" date="2020-06" db="EMBL/GenBank/DDBJ databases">
        <authorList>
            <person name="Li T."/>
            <person name="Hu X."/>
            <person name="Zhang T."/>
            <person name="Song X."/>
            <person name="Zhang H."/>
            <person name="Dai N."/>
            <person name="Sheng W."/>
            <person name="Hou X."/>
            <person name="Wei L."/>
        </authorList>
    </citation>
    <scope>NUCLEOTIDE SEQUENCE</scope>
    <source>
        <strain evidence="5">G02</strain>
        <tissue evidence="5">Leaf</tissue>
    </source>
</reference>
<dbReference type="InterPro" id="IPR014710">
    <property type="entry name" value="RmlC-like_jellyroll"/>
</dbReference>
<protein>
    <submittedName>
        <fullName evidence="5">Vicilin Car i</fullName>
    </submittedName>
</protein>
<dbReference type="SMART" id="SM00835">
    <property type="entry name" value="Cupin_1"/>
    <property type="match status" value="2"/>
</dbReference>
<reference evidence="5" key="2">
    <citation type="journal article" date="2024" name="Plant">
        <title>Genomic evolution and insights into agronomic trait innovations of Sesamum species.</title>
        <authorList>
            <person name="Miao H."/>
            <person name="Wang L."/>
            <person name="Qu L."/>
            <person name="Liu H."/>
            <person name="Sun Y."/>
            <person name="Le M."/>
            <person name="Wang Q."/>
            <person name="Wei S."/>
            <person name="Zheng Y."/>
            <person name="Lin W."/>
            <person name="Duan Y."/>
            <person name="Cao H."/>
            <person name="Xiong S."/>
            <person name="Wang X."/>
            <person name="Wei L."/>
            <person name="Li C."/>
            <person name="Ma Q."/>
            <person name="Ju M."/>
            <person name="Zhao R."/>
            <person name="Li G."/>
            <person name="Mu C."/>
            <person name="Tian Q."/>
            <person name="Mei H."/>
            <person name="Zhang T."/>
            <person name="Gao T."/>
            <person name="Zhang H."/>
        </authorList>
    </citation>
    <scope>NUCLEOTIDE SEQUENCE</scope>
    <source>
        <strain evidence="5">G02</strain>
    </source>
</reference>
<accession>A0AAW2S841</accession>
<dbReference type="Pfam" id="PF00190">
    <property type="entry name" value="Cupin_1"/>
    <property type="match status" value="2"/>
</dbReference>
<comment type="caution">
    <text evidence="5">The sequence shown here is derived from an EMBL/GenBank/DDBJ whole genome shotgun (WGS) entry which is preliminary data.</text>
</comment>
<dbReference type="InterPro" id="IPR006045">
    <property type="entry name" value="Cupin_1"/>
</dbReference>
<evidence type="ECO:0000256" key="3">
    <source>
        <dbReference type="SAM" id="SignalP"/>
    </source>
</evidence>
<feature type="chain" id="PRO_5043486784" evidence="3">
    <location>
        <begin position="28"/>
        <end position="600"/>
    </location>
</feature>
<organism evidence="5">
    <name type="scientific">Sesamum radiatum</name>
    <name type="common">Black benniseed</name>
    <dbReference type="NCBI Taxonomy" id="300843"/>
    <lineage>
        <taxon>Eukaryota</taxon>
        <taxon>Viridiplantae</taxon>
        <taxon>Streptophyta</taxon>
        <taxon>Embryophyta</taxon>
        <taxon>Tracheophyta</taxon>
        <taxon>Spermatophyta</taxon>
        <taxon>Magnoliopsida</taxon>
        <taxon>eudicotyledons</taxon>
        <taxon>Gunneridae</taxon>
        <taxon>Pentapetalae</taxon>
        <taxon>asterids</taxon>
        <taxon>lamiids</taxon>
        <taxon>Lamiales</taxon>
        <taxon>Pedaliaceae</taxon>
        <taxon>Sesamum</taxon>
    </lineage>
</organism>
<feature type="signal peptide" evidence="3">
    <location>
        <begin position="1"/>
        <end position="27"/>
    </location>
</feature>
<dbReference type="CDD" id="cd02244">
    <property type="entry name" value="cupin_7S_vicilin-like_N"/>
    <property type="match status" value="1"/>
</dbReference>
<feature type="domain" description="Cupin type-1" evidence="4">
    <location>
        <begin position="227"/>
        <end position="385"/>
    </location>
</feature>
<sequence length="600" mass="69308">MAMIKLNARLSLLLLLALSLLLLPSHCYTNPQRQEEEEESPEEGLFKCFVSCEKRRENEHELSQCEKRCVREYQERKREEREERGGRGGDEETVVPKIEEPRKVYEQCLSKCGKTEGSRQQYGQCRRICERRYEQQQQQQQREKRGGGEGTVENHHRRDPEQQYKQCQSRCGREERGEQRQYCQQKCQWEYERQKREHEREHGGGGGSTNPRKEREEEEEQEGKNPYFFESQRFDSKYRTEEGNVKVLERFSKKSELLQGVDNYRLAVLEANPNTFVLPHHCDAESVLVVAGGKGTISYVWQNQRKSYNVKHGDVMRVPAGSIVYLINRDDNEKLYVLKLLQPVNTPGRFKEYFGLGGENPESFYRSFSNEILEAAFNVPSDKLKRLFGQQKKGVIIRASKEQIRALSQESEESSRGGREESWGPFNLCSLPMIISRWNDSTLLQLKVHKVGVGGGGSGRFEMACPHLSARSKQGRKERQGETTTDIRYQKVSARLSIGDAFIVPAGHPIAMIASQDSNLQIVSFGIKGSYNQKYFLAGQDNIWNQVESEAKELSFKMPAREVEEVLRRQEQSYFLPGPGQREERGKEHYVASILDFVGF</sequence>
<feature type="region of interest" description="Disordered" evidence="2">
    <location>
        <begin position="195"/>
        <end position="231"/>
    </location>
</feature>
<dbReference type="SUPFAM" id="SSF51182">
    <property type="entry name" value="RmlC-like cupins"/>
    <property type="match status" value="2"/>
</dbReference>
<feature type="region of interest" description="Disordered" evidence="2">
    <location>
        <begin position="137"/>
        <end position="165"/>
    </location>
</feature>
<comment type="similarity">
    <text evidence="1">Belongs to the 7S seed storage protein family.</text>
</comment>
<feature type="domain" description="Cupin type-1" evidence="4">
    <location>
        <begin position="405"/>
        <end position="564"/>
    </location>
</feature>
<dbReference type="EMBL" id="JACGWJ010000011">
    <property type="protein sequence ID" value="KAL0388569.1"/>
    <property type="molecule type" value="Genomic_DNA"/>
</dbReference>
<dbReference type="PANTHER" id="PTHR31189:SF41">
    <property type="entry name" value="VICILIN C72"/>
    <property type="match status" value="1"/>
</dbReference>
<dbReference type="InterPro" id="IPR050253">
    <property type="entry name" value="Seed_Storage-Functional"/>
</dbReference>
<name>A0AAW2S841_SESRA</name>
<evidence type="ECO:0000313" key="5">
    <source>
        <dbReference type="EMBL" id="KAL0388569.1"/>
    </source>
</evidence>
<dbReference type="CDD" id="cd02245">
    <property type="entry name" value="cupin_7S_vicilin-like_C"/>
    <property type="match status" value="1"/>
</dbReference>
<dbReference type="Gene3D" id="2.60.120.10">
    <property type="entry name" value="Jelly Rolls"/>
    <property type="match status" value="2"/>
</dbReference>
<keyword evidence="3" id="KW-0732">Signal</keyword>
<dbReference type="PANTHER" id="PTHR31189">
    <property type="entry name" value="OS03G0336100 PROTEIN-RELATED"/>
    <property type="match status" value="1"/>
</dbReference>
<evidence type="ECO:0000259" key="4">
    <source>
        <dbReference type="SMART" id="SM00835"/>
    </source>
</evidence>
<evidence type="ECO:0000256" key="2">
    <source>
        <dbReference type="SAM" id="MobiDB-lite"/>
    </source>
</evidence>